<dbReference type="STRING" id="2070753.A0A3A2ZN54"/>
<dbReference type="GO" id="GO:0033617">
    <property type="term" value="P:mitochondrial respiratory chain complex IV assembly"/>
    <property type="evidence" value="ECO:0007669"/>
    <property type="project" value="TreeGrafter"/>
</dbReference>
<evidence type="ECO:0000256" key="5">
    <source>
        <dbReference type="ARBA" id="ARBA00023136"/>
    </source>
</evidence>
<name>A0A3A2ZN54_9EURO</name>
<keyword evidence="8" id="KW-1185">Reference proteome</keyword>
<evidence type="ECO:0000313" key="7">
    <source>
        <dbReference type="EMBL" id="RJE23703.1"/>
    </source>
</evidence>
<sequence>MRALNSIRSLRRPHIASRRAFQQTRHFHPTKPTPLIAEVLDISSSAIYGIHSLTGLPWACSLPLTAVLVRMMISMPFQVFTKVQARKEQDIAPLLQSWKVFYQKNPETLHSTNSTTPEAAMKYLVVNVKNKQKQFKQEFNIYRYWKAANLIQLPVWLAFMDSVRNMCGDDRGFWPFLNSVLQNWRSPGEIYQTIGPGVEPSLATEGALWFPDLLAADPTGVLPLLLTASVITNIRIGWKTRPNREIAELPLNEFRNEVFKVALKHFLYGLAIYLGYAASHGMPAAFMIYWLGSTNLATLQTYFLDKYLLSGSPLKSWKKIHVGYSKPALKALAPK</sequence>
<proteinExistence type="inferred from homology"/>
<dbReference type="AlphaFoldDB" id="A0A3A2ZN54"/>
<keyword evidence="4 6" id="KW-1133">Transmembrane helix</keyword>
<gene>
    <name evidence="7" type="ORF">PHISCL_03949</name>
</gene>
<comment type="subcellular location">
    <subcellularLocation>
        <location evidence="1">Membrane</location>
        <topology evidence="1">Multi-pass membrane protein</topology>
    </subcellularLocation>
</comment>
<feature type="transmembrane region" description="Helical" evidence="6">
    <location>
        <begin position="266"/>
        <end position="291"/>
    </location>
</feature>
<evidence type="ECO:0000256" key="3">
    <source>
        <dbReference type="ARBA" id="ARBA00022692"/>
    </source>
</evidence>
<dbReference type="InterPro" id="IPR001708">
    <property type="entry name" value="YidC/ALB3/OXA1/COX18"/>
</dbReference>
<protein>
    <submittedName>
        <fullName evidence="7">Inner membrane protein Cox18</fullName>
    </submittedName>
</protein>
<dbReference type="GO" id="GO:0032977">
    <property type="term" value="F:membrane insertase activity"/>
    <property type="evidence" value="ECO:0007669"/>
    <property type="project" value="InterPro"/>
</dbReference>
<evidence type="ECO:0000256" key="4">
    <source>
        <dbReference type="ARBA" id="ARBA00022989"/>
    </source>
</evidence>
<keyword evidence="3 6" id="KW-0812">Transmembrane</keyword>
<dbReference type="OrthoDB" id="2148490at2759"/>
<evidence type="ECO:0000313" key="8">
    <source>
        <dbReference type="Proteomes" id="UP000266188"/>
    </source>
</evidence>
<comment type="caution">
    <text evidence="7">The sequence shown here is derived from an EMBL/GenBank/DDBJ whole genome shotgun (WGS) entry which is preliminary data.</text>
</comment>
<evidence type="ECO:0000256" key="6">
    <source>
        <dbReference type="SAM" id="Phobius"/>
    </source>
</evidence>
<dbReference type="PANTHER" id="PTHR12428">
    <property type="entry name" value="OXA1"/>
    <property type="match status" value="1"/>
</dbReference>
<dbReference type="GO" id="GO:0005743">
    <property type="term" value="C:mitochondrial inner membrane"/>
    <property type="evidence" value="ECO:0007669"/>
    <property type="project" value="TreeGrafter"/>
</dbReference>
<keyword evidence="5 6" id="KW-0472">Membrane</keyword>
<organism evidence="7 8">
    <name type="scientific">Aspergillus sclerotialis</name>
    <dbReference type="NCBI Taxonomy" id="2070753"/>
    <lineage>
        <taxon>Eukaryota</taxon>
        <taxon>Fungi</taxon>
        <taxon>Dikarya</taxon>
        <taxon>Ascomycota</taxon>
        <taxon>Pezizomycotina</taxon>
        <taxon>Eurotiomycetes</taxon>
        <taxon>Eurotiomycetidae</taxon>
        <taxon>Eurotiales</taxon>
        <taxon>Aspergillaceae</taxon>
        <taxon>Aspergillus</taxon>
        <taxon>Aspergillus subgen. Polypaecilum</taxon>
    </lineage>
</organism>
<dbReference type="EMBL" id="MVGC01000108">
    <property type="protein sequence ID" value="RJE23703.1"/>
    <property type="molecule type" value="Genomic_DNA"/>
</dbReference>
<evidence type="ECO:0000256" key="2">
    <source>
        <dbReference type="ARBA" id="ARBA00009877"/>
    </source>
</evidence>
<evidence type="ECO:0000256" key="1">
    <source>
        <dbReference type="ARBA" id="ARBA00004141"/>
    </source>
</evidence>
<dbReference type="Proteomes" id="UP000266188">
    <property type="component" value="Unassembled WGS sequence"/>
</dbReference>
<comment type="similarity">
    <text evidence="2">Belongs to the OXA1/ALB3/YidC family.</text>
</comment>
<accession>A0A3A2ZN54</accession>
<dbReference type="GO" id="GO:0032979">
    <property type="term" value="P:protein insertion into mitochondrial inner membrane from matrix"/>
    <property type="evidence" value="ECO:0007669"/>
    <property type="project" value="TreeGrafter"/>
</dbReference>
<dbReference type="PANTHER" id="PTHR12428:SF65">
    <property type="entry name" value="CYTOCHROME C OXIDASE ASSEMBLY PROTEIN COX18, MITOCHONDRIAL"/>
    <property type="match status" value="1"/>
</dbReference>
<reference evidence="8" key="1">
    <citation type="submission" date="2017-02" db="EMBL/GenBank/DDBJ databases">
        <authorList>
            <person name="Tafer H."/>
            <person name="Lopandic K."/>
        </authorList>
    </citation>
    <scope>NUCLEOTIDE SEQUENCE [LARGE SCALE GENOMIC DNA]</scope>
    <source>
        <strain evidence="8">CBS 366.77</strain>
    </source>
</reference>